<dbReference type="Pfam" id="PF08448">
    <property type="entry name" value="PAS_4"/>
    <property type="match status" value="2"/>
</dbReference>
<gene>
    <name evidence="6" type="ORF">ACFOLG_09155</name>
</gene>
<dbReference type="InterPro" id="IPR029787">
    <property type="entry name" value="Nucleotide_cyclase"/>
</dbReference>
<keyword evidence="1" id="KW-0472">Membrane</keyword>
<dbReference type="PANTHER" id="PTHR44757:SF2">
    <property type="entry name" value="BIOFILM ARCHITECTURE MAINTENANCE PROTEIN MBAA"/>
    <property type="match status" value="1"/>
</dbReference>
<reference evidence="7" key="1">
    <citation type="journal article" date="2019" name="Int. J. Syst. Evol. Microbiol.">
        <title>The Global Catalogue of Microorganisms (GCM) 10K type strain sequencing project: providing services to taxonomists for standard genome sequencing and annotation.</title>
        <authorList>
            <consortium name="The Broad Institute Genomics Platform"/>
            <consortium name="The Broad Institute Genome Sequencing Center for Infectious Disease"/>
            <person name="Wu L."/>
            <person name="Ma J."/>
        </authorList>
    </citation>
    <scope>NUCLEOTIDE SEQUENCE [LARGE SCALE GENOMIC DNA]</scope>
    <source>
        <strain evidence="7">KCTC 42742</strain>
    </source>
</reference>
<dbReference type="InterPro" id="IPR001633">
    <property type="entry name" value="EAL_dom"/>
</dbReference>
<dbReference type="InterPro" id="IPR035919">
    <property type="entry name" value="EAL_sf"/>
</dbReference>
<dbReference type="RefSeq" id="WP_386091031.1">
    <property type="nucleotide sequence ID" value="NZ_JBHRXN010000026.1"/>
</dbReference>
<dbReference type="InterPro" id="IPR000160">
    <property type="entry name" value="GGDEF_dom"/>
</dbReference>
<dbReference type="InterPro" id="IPR052155">
    <property type="entry name" value="Biofilm_reg_signaling"/>
</dbReference>
<dbReference type="NCBIfam" id="TIGR00254">
    <property type="entry name" value="GGDEF"/>
    <property type="match status" value="1"/>
</dbReference>
<dbReference type="Gene3D" id="3.20.20.450">
    <property type="entry name" value="EAL domain"/>
    <property type="match status" value="1"/>
</dbReference>
<dbReference type="SUPFAM" id="SSF55781">
    <property type="entry name" value="GAF domain-like"/>
    <property type="match status" value="1"/>
</dbReference>
<dbReference type="PROSITE" id="PS50883">
    <property type="entry name" value="EAL"/>
    <property type="match status" value="1"/>
</dbReference>
<dbReference type="SUPFAM" id="SSF55785">
    <property type="entry name" value="PYP-like sensor domain (PAS domain)"/>
    <property type="match status" value="2"/>
</dbReference>
<evidence type="ECO:0000256" key="1">
    <source>
        <dbReference type="SAM" id="Phobius"/>
    </source>
</evidence>
<dbReference type="PROSITE" id="PS50113">
    <property type="entry name" value="PAC"/>
    <property type="match status" value="2"/>
</dbReference>
<dbReference type="SUPFAM" id="SSF55073">
    <property type="entry name" value="Nucleotide cyclase"/>
    <property type="match status" value="1"/>
</dbReference>
<dbReference type="SUPFAM" id="SSF141868">
    <property type="entry name" value="EAL domain-like"/>
    <property type="match status" value="1"/>
</dbReference>
<evidence type="ECO:0000259" key="2">
    <source>
        <dbReference type="PROSITE" id="PS50112"/>
    </source>
</evidence>
<dbReference type="PANTHER" id="PTHR44757">
    <property type="entry name" value="DIGUANYLATE CYCLASE DGCP"/>
    <property type="match status" value="1"/>
</dbReference>
<feature type="domain" description="GGDEF" evidence="5">
    <location>
        <begin position="718"/>
        <end position="850"/>
    </location>
</feature>
<organism evidence="6 7">
    <name type="scientific">Vogesella facilis</name>
    <dbReference type="NCBI Taxonomy" id="1655232"/>
    <lineage>
        <taxon>Bacteria</taxon>
        <taxon>Pseudomonadati</taxon>
        <taxon>Pseudomonadota</taxon>
        <taxon>Betaproteobacteria</taxon>
        <taxon>Neisseriales</taxon>
        <taxon>Chromobacteriaceae</taxon>
        <taxon>Vogesella</taxon>
    </lineage>
</organism>
<dbReference type="SMART" id="SM00091">
    <property type="entry name" value="PAS"/>
    <property type="match status" value="2"/>
</dbReference>
<dbReference type="InterPro" id="IPR043128">
    <property type="entry name" value="Rev_trsase/Diguanyl_cyclase"/>
</dbReference>
<dbReference type="InterPro" id="IPR003018">
    <property type="entry name" value="GAF"/>
</dbReference>
<feature type="transmembrane region" description="Helical" evidence="1">
    <location>
        <begin position="186"/>
        <end position="204"/>
    </location>
</feature>
<sequence>MWLSFESRLLAAISAAVLVVAALSLTIWKIAEDATRSAQWVSHTHELLHLLARSRGYTLQVELTMQGFRLSGDPAYLQERDAAISSRADSLQQIQRLIADNPQQLQRLAQLRQVLAQRLAIARQVEHLRIAEGEAAANAYLTLAPLRQTRAITYGLLSAMDKEERRLLALRDAAYAGARQTLVRTGTLVGGMLVLLLLATYLLVRRQMRLTEEHRRELADSEESLSTTLHSIGDAVLATDNVGRITRMNPVAELLTGWTLAQARGRPVQEVFCIVNEQTRAPAVDPVAAVLVSGRTQALANHTALIARDGSECPIADSAAPIRDGSGELHGVVLVFRDVSDDRRAERIIREQNSLLASHVRERTAQWQASEDHLRSVIRAVPALIAYVDAERRYVYVNEQYQQRFAPEVADLAGCTVAEILGEQRYAIARPLIDKVLRGEPQGYDWQPFAGVWQSIRYVPKQDANGAVVGYYVLGTDITERKQSEEKIVSLNTELGLRVRELEHVTRALRTLSAGNRAMLRADNEQQLLDSMCQAIVQAGGYSMAVIWYQLDGSQMPLRPMAHEGYPGGLAALMELGLSAVDDERGQSVSPSAIRSGEVQLVRDMQLDPHHAPWRDQLDGPTSGLACPLWVGGRVIGALTIYDAEADTFDADEIALLTESSEDLAFGIATLRTQAEQEQTRATMHHMMRYDALTGLPNALQFEEVLAAAIAACAQSGQQLATLQFNIERLGEINDALGFIYGDQILCDFGTRLQNSVPAPALVARVRGDEFAILLPGCDAMAALAVVDDIETNLLRPFPVADIALDVTARAGIAMFPDHGTTPHNLLRRMDKAVHQAKKQGLSHVIFDPGQAHAQAERLIMVGELRRAIEGGELRLHLQPKVAFASGRICGAEALVRWQHPRRGLLFPGVFIALAEQTGLIRPLTEWVISAALDQLQRWQAQGALLPIAVNLSARNLRDEGLQDKIRQWQAARGLPAGWLELEITESSVMEDPELALNLLHALRADGIPLYVDDFGTGYSSLSYLQKLPVDYIKIDQSFVAKMSSSNDSAMIVRSTIDLVRDLGRKTVAEGVESLAHWQQLAALGCDFAQGYFIAKPMPAETFLDWAASYTPPATVPDAAN</sequence>
<dbReference type="CDD" id="cd01949">
    <property type="entry name" value="GGDEF"/>
    <property type="match status" value="1"/>
</dbReference>
<dbReference type="PROSITE" id="PS50887">
    <property type="entry name" value="GGDEF"/>
    <property type="match status" value="1"/>
</dbReference>
<feature type="domain" description="PAC" evidence="3">
    <location>
        <begin position="437"/>
        <end position="490"/>
    </location>
</feature>
<name>A0ABV7RHG5_9NEIS</name>
<feature type="domain" description="PAS" evidence="2">
    <location>
        <begin position="221"/>
        <end position="294"/>
    </location>
</feature>
<dbReference type="InterPro" id="IPR000014">
    <property type="entry name" value="PAS"/>
</dbReference>
<feature type="domain" description="EAL" evidence="4">
    <location>
        <begin position="858"/>
        <end position="1111"/>
    </location>
</feature>
<dbReference type="PROSITE" id="PS50112">
    <property type="entry name" value="PAS"/>
    <property type="match status" value="2"/>
</dbReference>
<dbReference type="SMART" id="SM00052">
    <property type="entry name" value="EAL"/>
    <property type="match status" value="1"/>
</dbReference>
<keyword evidence="1" id="KW-0812">Transmembrane</keyword>
<dbReference type="Gene3D" id="3.30.450.20">
    <property type="entry name" value="PAS domain"/>
    <property type="match status" value="2"/>
</dbReference>
<dbReference type="Pfam" id="PF13185">
    <property type="entry name" value="GAF_2"/>
    <property type="match status" value="1"/>
</dbReference>
<feature type="domain" description="PAS" evidence="2">
    <location>
        <begin position="370"/>
        <end position="440"/>
    </location>
</feature>
<dbReference type="InterPro" id="IPR000700">
    <property type="entry name" value="PAS-assoc_C"/>
</dbReference>
<dbReference type="CDD" id="cd00130">
    <property type="entry name" value="PAS"/>
    <property type="match status" value="1"/>
</dbReference>
<dbReference type="InterPro" id="IPR035965">
    <property type="entry name" value="PAS-like_dom_sf"/>
</dbReference>
<accession>A0ABV7RHG5</accession>
<dbReference type="SMART" id="SM00267">
    <property type="entry name" value="GGDEF"/>
    <property type="match status" value="1"/>
</dbReference>
<feature type="domain" description="PAC" evidence="3">
    <location>
        <begin position="299"/>
        <end position="351"/>
    </location>
</feature>
<keyword evidence="7" id="KW-1185">Reference proteome</keyword>
<dbReference type="CDD" id="cd19410">
    <property type="entry name" value="HK9-like_sensor"/>
    <property type="match status" value="1"/>
</dbReference>
<dbReference type="SMART" id="SM00065">
    <property type="entry name" value="GAF"/>
    <property type="match status" value="1"/>
</dbReference>
<evidence type="ECO:0000259" key="3">
    <source>
        <dbReference type="PROSITE" id="PS50113"/>
    </source>
</evidence>
<dbReference type="Pfam" id="PF00563">
    <property type="entry name" value="EAL"/>
    <property type="match status" value="1"/>
</dbReference>
<evidence type="ECO:0000313" key="7">
    <source>
        <dbReference type="Proteomes" id="UP001595741"/>
    </source>
</evidence>
<evidence type="ECO:0000259" key="5">
    <source>
        <dbReference type="PROSITE" id="PS50887"/>
    </source>
</evidence>
<comment type="caution">
    <text evidence="6">The sequence shown here is derived from an EMBL/GenBank/DDBJ whole genome shotgun (WGS) entry which is preliminary data.</text>
</comment>
<dbReference type="Pfam" id="PF00990">
    <property type="entry name" value="GGDEF"/>
    <property type="match status" value="1"/>
</dbReference>
<dbReference type="EMBL" id="JBHRXN010000026">
    <property type="protein sequence ID" value="MFC3532353.1"/>
    <property type="molecule type" value="Genomic_DNA"/>
</dbReference>
<dbReference type="InterPro" id="IPR013656">
    <property type="entry name" value="PAS_4"/>
</dbReference>
<protein>
    <submittedName>
        <fullName evidence="6">EAL domain-containing protein</fullName>
    </submittedName>
</protein>
<dbReference type="Gene3D" id="3.30.450.40">
    <property type="match status" value="1"/>
</dbReference>
<dbReference type="CDD" id="cd01948">
    <property type="entry name" value="EAL"/>
    <property type="match status" value="1"/>
</dbReference>
<evidence type="ECO:0000259" key="4">
    <source>
        <dbReference type="PROSITE" id="PS50883"/>
    </source>
</evidence>
<evidence type="ECO:0000313" key="6">
    <source>
        <dbReference type="EMBL" id="MFC3532353.1"/>
    </source>
</evidence>
<dbReference type="Pfam" id="PF05227">
    <property type="entry name" value="CHASE3"/>
    <property type="match status" value="1"/>
</dbReference>
<proteinExistence type="predicted"/>
<keyword evidence="1" id="KW-1133">Transmembrane helix</keyword>
<dbReference type="InterPro" id="IPR029016">
    <property type="entry name" value="GAF-like_dom_sf"/>
</dbReference>
<dbReference type="InterPro" id="IPR007891">
    <property type="entry name" value="CHASE3"/>
</dbReference>
<dbReference type="Proteomes" id="UP001595741">
    <property type="component" value="Unassembled WGS sequence"/>
</dbReference>
<dbReference type="NCBIfam" id="TIGR00229">
    <property type="entry name" value="sensory_box"/>
    <property type="match status" value="2"/>
</dbReference>
<dbReference type="Gene3D" id="3.30.70.270">
    <property type="match status" value="1"/>
</dbReference>